<sequence length="292" mass="34174">MVKIEKLTLQKHINYSSELHFTGGQITRDGDLLLIERNVNEEELDPFDRPVLKRDWTIRIIKNEKIKTVQLTNVPLIPEHIDLFSDGTLLIVQARCLKDGEYAERNARRYNMNGQLIEAFTLGDGIENMQIDGKDTIWVNYFDEGIFGNFGWEQTMGRDGLVAYTINGDKLWGAREYDIIDGCALNVVDSSEIYFYYYDDYFLVQLDNMKEKNRYRMEGHHWLNQFLFAQGNLIAQMDMNKLTRFKIRNQTITKGEGLELVDEHGKHIAGPVFLRGKFLYVYGRKGIYKREF</sequence>
<dbReference type="EMBL" id="BJYM01000003">
    <property type="protein sequence ID" value="GEN86030.1"/>
    <property type="molecule type" value="Genomic_DNA"/>
</dbReference>
<keyword evidence="2" id="KW-1185">Reference proteome</keyword>
<evidence type="ECO:0000313" key="2">
    <source>
        <dbReference type="Proteomes" id="UP000321558"/>
    </source>
</evidence>
<proteinExistence type="predicted"/>
<dbReference type="Proteomes" id="UP000321558">
    <property type="component" value="Unassembled WGS sequence"/>
</dbReference>
<comment type="caution">
    <text evidence="1">The sequence shown here is derived from an EMBL/GenBank/DDBJ whole genome shotgun (WGS) entry which is preliminary data.</text>
</comment>
<accession>A0A511ZF08</accession>
<dbReference type="RefSeq" id="WP_246145032.1">
    <property type="nucleotide sequence ID" value="NZ_BJYM01000003.1"/>
</dbReference>
<name>A0A511ZF08_9BACI</name>
<protein>
    <submittedName>
        <fullName evidence="1">Uncharacterized protein</fullName>
    </submittedName>
</protein>
<gene>
    <name evidence="1" type="ORF">OSO01_07690</name>
</gene>
<evidence type="ECO:0000313" key="1">
    <source>
        <dbReference type="EMBL" id="GEN86030.1"/>
    </source>
</evidence>
<reference evidence="1 2" key="1">
    <citation type="submission" date="2019-07" db="EMBL/GenBank/DDBJ databases">
        <title>Whole genome shotgun sequence of Oceanobacillus sojae NBRC 105379.</title>
        <authorList>
            <person name="Hosoyama A."/>
            <person name="Uohara A."/>
            <person name="Ohji S."/>
            <person name="Ichikawa N."/>
        </authorList>
    </citation>
    <scope>NUCLEOTIDE SEQUENCE [LARGE SCALE GENOMIC DNA]</scope>
    <source>
        <strain evidence="1 2">NBRC 105379</strain>
    </source>
</reference>
<dbReference type="SUPFAM" id="SSF63829">
    <property type="entry name" value="Calcium-dependent phosphotriesterase"/>
    <property type="match status" value="1"/>
</dbReference>
<organism evidence="1 2">
    <name type="scientific">Oceanobacillus sojae</name>
    <dbReference type="NCBI Taxonomy" id="582851"/>
    <lineage>
        <taxon>Bacteria</taxon>
        <taxon>Bacillati</taxon>
        <taxon>Bacillota</taxon>
        <taxon>Bacilli</taxon>
        <taxon>Bacillales</taxon>
        <taxon>Bacillaceae</taxon>
        <taxon>Oceanobacillus</taxon>
    </lineage>
</organism>
<dbReference type="AlphaFoldDB" id="A0A511ZF08"/>